<evidence type="ECO:0000256" key="1">
    <source>
        <dbReference type="ARBA" id="ARBA00022801"/>
    </source>
</evidence>
<dbReference type="CDD" id="cd14791">
    <property type="entry name" value="GH36"/>
    <property type="match status" value="1"/>
</dbReference>
<dbReference type="Proteomes" id="UP000019335">
    <property type="component" value="Chromosome 1"/>
</dbReference>
<gene>
    <name evidence="3" type="ORF">Naga_100003g150</name>
</gene>
<dbReference type="InterPro" id="IPR050985">
    <property type="entry name" value="Alpha-glycosidase_related"/>
</dbReference>
<accession>W7U3J1</accession>
<dbReference type="PANTHER" id="PTHR43053">
    <property type="entry name" value="GLYCOSIDASE FAMILY 31"/>
    <property type="match status" value="1"/>
</dbReference>
<keyword evidence="4" id="KW-1185">Reference proteome</keyword>
<dbReference type="GO" id="GO:0016052">
    <property type="term" value="P:carbohydrate catabolic process"/>
    <property type="evidence" value="ECO:0007669"/>
    <property type="project" value="InterPro"/>
</dbReference>
<dbReference type="SUPFAM" id="SSF51445">
    <property type="entry name" value="(Trans)glycosidases"/>
    <property type="match status" value="1"/>
</dbReference>
<evidence type="ECO:0000256" key="2">
    <source>
        <dbReference type="ARBA" id="ARBA00023295"/>
    </source>
</evidence>
<dbReference type="Pfam" id="PF02065">
    <property type="entry name" value="Melibiase"/>
    <property type="match status" value="1"/>
</dbReference>
<protein>
    <submittedName>
        <fullName evidence="3">Alpha-galactosidase</fullName>
    </submittedName>
</protein>
<dbReference type="OrthoDB" id="5795902at2759"/>
<dbReference type="GO" id="GO:0004557">
    <property type="term" value="F:alpha-galactosidase activity"/>
    <property type="evidence" value="ECO:0007669"/>
    <property type="project" value="InterPro"/>
</dbReference>
<name>W7U3J1_9STRA</name>
<dbReference type="AlphaFoldDB" id="W7U3J1"/>
<dbReference type="InterPro" id="IPR002252">
    <property type="entry name" value="Glyco_hydro_36"/>
</dbReference>
<evidence type="ECO:0000313" key="4">
    <source>
        <dbReference type="Proteomes" id="UP000019335"/>
    </source>
</evidence>
<organism evidence="3 4">
    <name type="scientific">Nannochloropsis gaditana</name>
    <dbReference type="NCBI Taxonomy" id="72520"/>
    <lineage>
        <taxon>Eukaryota</taxon>
        <taxon>Sar</taxon>
        <taxon>Stramenopiles</taxon>
        <taxon>Ochrophyta</taxon>
        <taxon>Eustigmatophyceae</taxon>
        <taxon>Eustigmatales</taxon>
        <taxon>Monodopsidaceae</taxon>
        <taxon>Nannochloropsis</taxon>
    </lineage>
</organism>
<dbReference type="Gene3D" id="3.20.20.70">
    <property type="entry name" value="Aldolase class I"/>
    <property type="match status" value="1"/>
</dbReference>
<dbReference type="InterPro" id="IPR013785">
    <property type="entry name" value="Aldolase_TIM"/>
</dbReference>
<dbReference type="InterPro" id="IPR017853">
    <property type="entry name" value="GH"/>
</dbReference>
<proteinExistence type="predicted"/>
<reference evidence="3 4" key="1">
    <citation type="journal article" date="2014" name="Mol. Plant">
        <title>Chromosome Scale Genome Assembly and Transcriptome Profiling of Nannochloropsis gaditana in Nitrogen Depletion.</title>
        <authorList>
            <person name="Corteggiani Carpinelli E."/>
            <person name="Telatin A."/>
            <person name="Vitulo N."/>
            <person name="Forcato C."/>
            <person name="D'Angelo M."/>
            <person name="Schiavon R."/>
            <person name="Vezzi A."/>
            <person name="Giacometti G.M."/>
            <person name="Morosinotto T."/>
            <person name="Valle G."/>
        </authorList>
    </citation>
    <scope>NUCLEOTIDE SEQUENCE [LARGE SCALE GENOMIC DNA]</scope>
    <source>
        <strain evidence="3 4">B-31</strain>
    </source>
</reference>
<keyword evidence="1" id="KW-0378">Hydrolase</keyword>
<dbReference type="EMBL" id="AZIL01000038">
    <property type="protein sequence ID" value="EWM30348.1"/>
    <property type="molecule type" value="Genomic_DNA"/>
</dbReference>
<evidence type="ECO:0000313" key="3">
    <source>
        <dbReference type="EMBL" id="EWM30348.1"/>
    </source>
</evidence>
<sequence>MEGVKERKEEKYILRNEHAALTVWPAGIPLDHPDHCHHQHHHLNQYEPAPGPRFSFISNENTSLGIFDTSTIEFRGKLRGKAWKTTMAEAVDVQVIKSNLGCARFPGLDDFGPEALTLEARLPEIGQVCVDFALHTIGPSMVLRLRCPALACSHDVRLDEFVLFDGDCDVSQGPRRDGKSLARIWWEYLSRRVRGLGPRRVFVNGWNAWSFTGVVQQGARPSAPGLPGILSAAFHHGAGPAEFDRSNNKELYSEMFAHVSDKSRGTGLLLGFLTQHEQFGAFSFDECFVEVGAHCRCDGQLLKAGELMQSDWCLVELQTTLPEEPFATFIARAGRVNTALLEEKYKIIACRPDTKNVPVGWCSWYHFYEAISEDNLLSNLEMMANLRPQLPLQLFQIDDGYQRAWGDWLKIDPLKFPNKSMRDMVDAVRSRGLRPGLWLAPMAVDKHSQIAADHPDWIIRQQGGLSHGWAANSANVGKWFYGLDVTLPEVQAFIRETLTTVSHGAWSFDYLKLDFLYVAALKGARSDPTLNTAQVLQLALRLIREAVGPSTYILGCGSPLGATIGWVNANRVSADAGPAWLPVFPLPDCKWNLPCGRNMVRNTINRLPMHGVWWVNDPDCMLLRESTQFTPAEVIGIATVKALSGGSFLVSDDLQSVSHRRMRIAQVMLPVIGRAAIALDLLEREMPEILRLYVDQDSFSEETSMCHAANTFFSHHVPQDPWVVVGFCNWDDAKKHSMHPYKSILRPLLVDVGPVIILHIFEFWTSKYFQVRLNLDLNPDALMSTADFFDGMDGGEIQPHSARLYAMRVDPRQIPSALTSTSQGAESARGSTMRRAPLYLGSDVHFSCGWELRKCIWGEESDYLDKAKVTRVSVHVVIDAGKVVDGTSHHIWLDLPGSEDSIKLDGAPEGSERVNFSVKGIYEGLEESTAPSLPTLFSGKHRSEGALATAAPRSPSIRRTVWKIRFPEGHSQRISWTLNYISTFDQDDQIRKDVQKK</sequence>
<keyword evidence="2" id="KW-0326">Glycosidase</keyword>
<comment type="caution">
    <text evidence="3">The sequence shown here is derived from an EMBL/GenBank/DDBJ whole genome shotgun (WGS) entry which is preliminary data.</text>
</comment>
<dbReference type="PANTHER" id="PTHR43053:SF3">
    <property type="entry name" value="ALPHA-GALACTOSIDASE C-RELATED"/>
    <property type="match status" value="1"/>
</dbReference>